<organism evidence="8 9">
    <name type="scientific">Marinicrinis sediminis</name>
    <dbReference type="NCBI Taxonomy" id="1652465"/>
    <lineage>
        <taxon>Bacteria</taxon>
        <taxon>Bacillati</taxon>
        <taxon>Bacillota</taxon>
        <taxon>Bacilli</taxon>
        <taxon>Bacillales</taxon>
        <taxon>Paenibacillaceae</taxon>
    </lineage>
</organism>
<dbReference type="Pfam" id="PF02417">
    <property type="entry name" value="Chromate_transp"/>
    <property type="match status" value="2"/>
</dbReference>
<evidence type="ECO:0000313" key="8">
    <source>
        <dbReference type="EMBL" id="MFD2673106.1"/>
    </source>
</evidence>
<dbReference type="PIRSF" id="PIRSF004810">
    <property type="entry name" value="ChrA"/>
    <property type="match status" value="1"/>
</dbReference>
<dbReference type="NCBIfam" id="TIGR00937">
    <property type="entry name" value="2A51"/>
    <property type="match status" value="1"/>
</dbReference>
<comment type="similarity">
    <text evidence="2">Belongs to the chromate ion transporter (CHR) (TC 2.A.51) family.</text>
</comment>
<name>A0ABW5REG7_9BACL</name>
<evidence type="ECO:0000256" key="7">
    <source>
        <dbReference type="SAM" id="Phobius"/>
    </source>
</evidence>
<evidence type="ECO:0000256" key="1">
    <source>
        <dbReference type="ARBA" id="ARBA00004651"/>
    </source>
</evidence>
<dbReference type="InterPro" id="IPR003370">
    <property type="entry name" value="Chromate_transpt"/>
</dbReference>
<proteinExistence type="inferred from homology"/>
<dbReference type="PANTHER" id="PTHR33567">
    <property type="entry name" value="CHROMATE ION TRANSPORTER (EUROFUNG)"/>
    <property type="match status" value="1"/>
</dbReference>
<dbReference type="RefSeq" id="WP_379930663.1">
    <property type="nucleotide sequence ID" value="NZ_JBHUMM010000043.1"/>
</dbReference>
<feature type="transmembrane region" description="Helical" evidence="7">
    <location>
        <begin position="149"/>
        <end position="179"/>
    </location>
</feature>
<comment type="caution">
    <text evidence="8">The sequence shown here is derived from an EMBL/GenBank/DDBJ whole genome shotgun (WGS) entry which is preliminary data.</text>
</comment>
<dbReference type="EMBL" id="JBHUMM010000043">
    <property type="protein sequence ID" value="MFD2673106.1"/>
    <property type="molecule type" value="Genomic_DNA"/>
</dbReference>
<protein>
    <submittedName>
        <fullName evidence="8">Chromate transporter</fullName>
    </submittedName>
</protein>
<evidence type="ECO:0000256" key="5">
    <source>
        <dbReference type="ARBA" id="ARBA00022989"/>
    </source>
</evidence>
<feature type="transmembrane region" description="Helical" evidence="7">
    <location>
        <begin position="207"/>
        <end position="225"/>
    </location>
</feature>
<comment type="subcellular location">
    <subcellularLocation>
        <location evidence="1">Cell membrane</location>
        <topology evidence="1">Multi-pass membrane protein</topology>
    </subcellularLocation>
</comment>
<sequence>MSHDSKRSGFAKMAEVFWASLKLGLTSFGGPVAHLGYFRDEYVVRRKWLTDQAYADIVALCQFLPGPASSQVGISVGWSRAGKAGAFAAWLGFTLPSALFLMMAALWMQNSSVQGGWIHGLKLLAVVIVAQAVWGMGKTLATGAYRFSLAMVSAAVMLLFPEAFTPILLIGIAGLIGWLTVKTEEVKQQDSAELPLLQSDKRWLPPWLYLGLFGGLLIAFPMWNRFADSMISSIVDVFYRTGSFVFGGGHVVLPLLENEVVKGNWLTSDQFLAGYGLAQAVPGPLFTFSSYIGGALDSGWTGAGYAMLAVAAIFLPSFLLIFGVLPYWSKVKKIPSIRKGLVGVNAAVVGILLAVWIDPILTSSLRHNEDAAFVLILLALAAGWKLPPWVLVVLSAGFGQLLF</sequence>
<feature type="transmembrane region" description="Helical" evidence="7">
    <location>
        <begin position="305"/>
        <end position="328"/>
    </location>
</feature>
<keyword evidence="9" id="KW-1185">Reference proteome</keyword>
<evidence type="ECO:0000313" key="9">
    <source>
        <dbReference type="Proteomes" id="UP001597497"/>
    </source>
</evidence>
<dbReference type="InterPro" id="IPR014047">
    <property type="entry name" value="Chr_Tranpt_l_chain"/>
</dbReference>
<keyword evidence="3" id="KW-1003">Cell membrane</keyword>
<feature type="transmembrane region" description="Helical" evidence="7">
    <location>
        <begin position="87"/>
        <end position="108"/>
    </location>
</feature>
<dbReference type="Proteomes" id="UP001597497">
    <property type="component" value="Unassembled WGS sequence"/>
</dbReference>
<keyword evidence="4 7" id="KW-0812">Transmembrane</keyword>
<evidence type="ECO:0000256" key="6">
    <source>
        <dbReference type="ARBA" id="ARBA00023136"/>
    </source>
</evidence>
<reference evidence="9" key="1">
    <citation type="journal article" date="2019" name="Int. J. Syst. Evol. Microbiol.">
        <title>The Global Catalogue of Microorganisms (GCM) 10K type strain sequencing project: providing services to taxonomists for standard genome sequencing and annotation.</title>
        <authorList>
            <consortium name="The Broad Institute Genomics Platform"/>
            <consortium name="The Broad Institute Genome Sequencing Center for Infectious Disease"/>
            <person name="Wu L."/>
            <person name="Ma J."/>
        </authorList>
    </citation>
    <scope>NUCLEOTIDE SEQUENCE [LARGE SCALE GENOMIC DNA]</scope>
    <source>
        <strain evidence="9">KCTC 33676</strain>
    </source>
</reference>
<feature type="transmembrane region" description="Helical" evidence="7">
    <location>
        <begin position="120"/>
        <end position="137"/>
    </location>
</feature>
<keyword evidence="5 7" id="KW-1133">Transmembrane helix</keyword>
<accession>A0ABW5REG7</accession>
<gene>
    <name evidence="8" type="ORF">ACFSUC_16160</name>
</gene>
<keyword evidence="6 7" id="KW-0472">Membrane</keyword>
<evidence type="ECO:0000256" key="2">
    <source>
        <dbReference type="ARBA" id="ARBA00005262"/>
    </source>
</evidence>
<feature type="transmembrane region" description="Helical" evidence="7">
    <location>
        <begin position="373"/>
        <end position="398"/>
    </location>
</feature>
<evidence type="ECO:0000256" key="4">
    <source>
        <dbReference type="ARBA" id="ARBA00022692"/>
    </source>
</evidence>
<dbReference type="PANTHER" id="PTHR33567:SF3">
    <property type="entry name" value="CHROMATE ION TRANSPORTER (EUROFUNG)"/>
    <property type="match status" value="1"/>
</dbReference>
<evidence type="ECO:0000256" key="3">
    <source>
        <dbReference type="ARBA" id="ARBA00022475"/>
    </source>
</evidence>
<feature type="transmembrane region" description="Helical" evidence="7">
    <location>
        <begin position="340"/>
        <end position="361"/>
    </location>
</feature>